<dbReference type="InterPro" id="IPR001547">
    <property type="entry name" value="Glyco_hydro_5"/>
</dbReference>
<evidence type="ECO:0000313" key="12">
    <source>
        <dbReference type="EMBL" id="GMN40619.1"/>
    </source>
</evidence>
<dbReference type="GO" id="GO:0005840">
    <property type="term" value="C:ribosome"/>
    <property type="evidence" value="ECO:0007669"/>
    <property type="project" value="UniProtKB-KW"/>
</dbReference>
<feature type="domain" description="Small ribosomal subunit protein uS10" evidence="11">
    <location>
        <begin position="508"/>
        <end position="580"/>
    </location>
</feature>
<gene>
    <name evidence="12" type="ORF">TIFTF001_009840</name>
</gene>
<dbReference type="GO" id="GO:0000272">
    <property type="term" value="P:polysaccharide catabolic process"/>
    <property type="evidence" value="ECO:0007669"/>
    <property type="project" value="InterPro"/>
</dbReference>
<organism evidence="12 13">
    <name type="scientific">Ficus carica</name>
    <name type="common">Common fig</name>
    <dbReference type="NCBI Taxonomy" id="3494"/>
    <lineage>
        <taxon>Eukaryota</taxon>
        <taxon>Viridiplantae</taxon>
        <taxon>Streptophyta</taxon>
        <taxon>Embryophyta</taxon>
        <taxon>Tracheophyta</taxon>
        <taxon>Spermatophyta</taxon>
        <taxon>Magnoliopsida</taxon>
        <taxon>eudicotyledons</taxon>
        <taxon>Gunneridae</taxon>
        <taxon>Pentapetalae</taxon>
        <taxon>rosids</taxon>
        <taxon>fabids</taxon>
        <taxon>Rosales</taxon>
        <taxon>Moraceae</taxon>
        <taxon>Ficeae</taxon>
        <taxon>Ficus</taxon>
    </lineage>
</organism>
<dbReference type="AlphaFoldDB" id="A0AA87ZNW2"/>
<dbReference type="Gene3D" id="3.30.70.600">
    <property type="entry name" value="Ribosomal protein S10 domain"/>
    <property type="match status" value="1"/>
</dbReference>
<dbReference type="PANTHER" id="PTHR31451">
    <property type="match status" value="1"/>
</dbReference>
<dbReference type="EC" id="3.2.1.78" evidence="5"/>
<dbReference type="Pfam" id="PF26410">
    <property type="entry name" value="GH5_mannosidase"/>
    <property type="match status" value="1"/>
</dbReference>
<dbReference type="Pfam" id="PF00338">
    <property type="entry name" value="Ribosomal_S10"/>
    <property type="match status" value="1"/>
</dbReference>
<dbReference type="InterPro" id="IPR017853">
    <property type="entry name" value="GH"/>
</dbReference>
<dbReference type="Proteomes" id="UP001187192">
    <property type="component" value="Unassembled WGS sequence"/>
</dbReference>
<dbReference type="Gene3D" id="3.20.20.80">
    <property type="entry name" value="Glycosidases"/>
    <property type="match status" value="1"/>
</dbReference>
<dbReference type="InterPro" id="IPR036838">
    <property type="entry name" value="Ribosomal_uS10_dom_sf"/>
</dbReference>
<evidence type="ECO:0000259" key="11">
    <source>
        <dbReference type="SMART" id="SM01403"/>
    </source>
</evidence>
<comment type="similarity">
    <text evidence="3">Belongs to the glycosyl hydrolase 5 (cellulase A) family.</text>
</comment>
<dbReference type="SUPFAM" id="SSF54999">
    <property type="entry name" value="Ribosomal protein S10"/>
    <property type="match status" value="1"/>
</dbReference>
<sequence length="586" mass="66239">MPMAMWQREEAKANLKKFRNGAELFGEMEDLPSYPGTNNGIDELGEVRGDESWEMVQKKGNQFVLNGQPFYVNGFNTYWLMVFAADQSTKGKVSELFKEASSAGLTVCRTWAFNDGQWRALQKSPSVYDEDVFKALDFVVSEARKYKIRLILSLVNNWDAYGGKPQYVKWGKAAGLNLKSDDDFFSHPTLKSYYKAHVKAMLNRVNTVTNITYKDDPTIFAWELMNEPRCTSDPSGDILQAWIGEMAVYVKSIDPKHLVEIGLEGFYGPSTPNKVQFNPNTYAQQVGTDFIRNHQVLGVDFASVHIYADSWISQSVSDVHIQFTKSWTEAHIEDAEKYLGMPVVFSEFGVSTEDPGYNSTFRDTLITTVFNAILNSTRKGGEKKMAYLFRSALIVGTTTRSIAARSKIPTPSPFYSNPIFSPFSSTSGAGTTGPQASGFFTALGKVESLKALHRLNAPAQIKSKGFLVKTSPKICVVIRSFDRGLVLNHSADSKIVSPNTMNPHPKITITLTSFERPYLEDQLPGTRVRLPETRRLYTLLRSPHVHKKSREQFEIRTRKQCLVIQTTEKDEWKRKFFWLKNGRAFL</sequence>
<dbReference type="SUPFAM" id="SSF51445">
    <property type="entry name" value="(Trans)glycosidases"/>
    <property type="match status" value="1"/>
</dbReference>
<dbReference type="GO" id="GO:1990904">
    <property type="term" value="C:ribonucleoprotein complex"/>
    <property type="evidence" value="ECO:0007669"/>
    <property type="project" value="UniProtKB-KW"/>
</dbReference>
<comment type="subcellular location">
    <subcellularLocation>
        <location evidence="2">Secreted</location>
    </subcellularLocation>
</comment>
<keyword evidence="6" id="KW-0964">Secreted</keyword>
<keyword evidence="13" id="KW-1185">Reference proteome</keyword>
<dbReference type="FunFam" id="3.20.20.80:FF:000012">
    <property type="entry name" value="Mannan endo-1,4-beta-mannosidase 6"/>
    <property type="match status" value="1"/>
</dbReference>
<accession>A0AA87ZNW2</accession>
<evidence type="ECO:0000256" key="8">
    <source>
        <dbReference type="ARBA" id="ARBA00022980"/>
    </source>
</evidence>
<protein>
    <recommendedName>
        <fullName evidence="5">mannan endo-1,4-beta-mannosidase</fullName>
        <ecNumber evidence="5">3.2.1.78</ecNumber>
    </recommendedName>
</protein>
<dbReference type="InterPro" id="IPR045053">
    <property type="entry name" value="MAN-like"/>
</dbReference>
<keyword evidence="10" id="KW-0326">Glycosidase</keyword>
<evidence type="ECO:0000256" key="1">
    <source>
        <dbReference type="ARBA" id="ARBA00001678"/>
    </source>
</evidence>
<evidence type="ECO:0000256" key="9">
    <source>
        <dbReference type="ARBA" id="ARBA00023274"/>
    </source>
</evidence>
<evidence type="ECO:0000256" key="5">
    <source>
        <dbReference type="ARBA" id="ARBA00012706"/>
    </source>
</evidence>
<evidence type="ECO:0000256" key="4">
    <source>
        <dbReference type="ARBA" id="ARBA00007102"/>
    </source>
</evidence>
<comment type="similarity">
    <text evidence="4">Belongs to the universal ribosomal protein uS10 family.</text>
</comment>
<keyword evidence="9" id="KW-0687">Ribonucleoprotein</keyword>
<evidence type="ECO:0000256" key="2">
    <source>
        <dbReference type="ARBA" id="ARBA00004613"/>
    </source>
</evidence>
<proteinExistence type="inferred from homology"/>
<keyword evidence="7" id="KW-0378">Hydrolase</keyword>
<dbReference type="PANTHER" id="PTHR31451:SF54">
    <property type="entry name" value="MANNAN ENDO-1,4-BETA-MANNOSIDASE 6"/>
    <property type="match status" value="1"/>
</dbReference>
<evidence type="ECO:0000313" key="13">
    <source>
        <dbReference type="Proteomes" id="UP001187192"/>
    </source>
</evidence>
<comment type="catalytic activity">
    <reaction evidence="1">
        <text>Random hydrolysis of (1-&gt;4)-beta-D-mannosidic linkages in mannans, galactomannans and glucomannans.</text>
        <dbReference type="EC" id="3.2.1.78"/>
    </reaction>
</comment>
<evidence type="ECO:0000256" key="7">
    <source>
        <dbReference type="ARBA" id="ARBA00022801"/>
    </source>
</evidence>
<dbReference type="PRINTS" id="PR00971">
    <property type="entry name" value="RIBOSOMALS10"/>
</dbReference>
<keyword evidence="8" id="KW-0689">Ribosomal protein</keyword>
<dbReference type="InterPro" id="IPR001848">
    <property type="entry name" value="Ribosomal_uS10"/>
</dbReference>
<dbReference type="GO" id="GO:0003735">
    <property type="term" value="F:structural constituent of ribosome"/>
    <property type="evidence" value="ECO:0007669"/>
    <property type="project" value="InterPro"/>
</dbReference>
<dbReference type="GO" id="GO:0016985">
    <property type="term" value="F:mannan endo-1,4-beta-mannosidase activity"/>
    <property type="evidence" value="ECO:0007669"/>
    <property type="project" value="UniProtKB-EC"/>
</dbReference>
<dbReference type="GO" id="GO:0006412">
    <property type="term" value="P:translation"/>
    <property type="evidence" value="ECO:0007669"/>
    <property type="project" value="InterPro"/>
</dbReference>
<dbReference type="SMART" id="SM01403">
    <property type="entry name" value="Ribosomal_S10"/>
    <property type="match status" value="1"/>
</dbReference>
<evidence type="ECO:0000256" key="6">
    <source>
        <dbReference type="ARBA" id="ARBA00022525"/>
    </source>
</evidence>
<name>A0AA87ZNW2_FICCA</name>
<dbReference type="EMBL" id="BTGU01000011">
    <property type="protein sequence ID" value="GMN40619.1"/>
    <property type="molecule type" value="Genomic_DNA"/>
</dbReference>
<dbReference type="InterPro" id="IPR027486">
    <property type="entry name" value="Ribosomal_uS10_dom"/>
</dbReference>
<comment type="caution">
    <text evidence="12">The sequence shown here is derived from an EMBL/GenBank/DDBJ whole genome shotgun (WGS) entry which is preliminary data.</text>
</comment>
<evidence type="ECO:0000256" key="3">
    <source>
        <dbReference type="ARBA" id="ARBA00005641"/>
    </source>
</evidence>
<reference evidence="12" key="1">
    <citation type="submission" date="2023-07" db="EMBL/GenBank/DDBJ databases">
        <title>draft genome sequence of fig (Ficus carica).</title>
        <authorList>
            <person name="Takahashi T."/>
            <person name="Nishimura K."/>
        </authorList>
    </citation>
    <scope>NUCLEOTIDE SEQUENCE</scope>
</reference>
<evidence type="ECO:0000256" key="10">
    <source>
        <dbReference type="ARBA" id="ARBA00023295"/>
    </source>
</evidence>
<dbReference type="GO" id="GO:0005576">
    <property type="term" value="C:extracellular region"/>
    <property type="evidence" value="ECO:0007669"/>
    <property type="project" value="UniProtKB-SubCell"/>
</dbReference>